<organism evidence="4 5">
    <name type="scientific">Thalassotalea algicola</name>
    <dbReference type="NCBI Taxonomy" id="2716224"/>
    <lineage>
        <taxon>Bacteria</taxon>
        <taxon>Pseudomonadati</taxon>
        <taxon>Pseudomonadota</taxon>
        <taxon>Gammaproteobacteria</taxon>
        <taxon>Alteromonadales</taxon>
        <taxon>Colwelliaceae</taxon>
        <taxon>Thalassotalea</taxon>
    </lineage>
</organism>
<dbReference type="InterPro" id="IPR010099">
    <property type="entry name" value="SDR39U1"/>
</dbReference>
<dbReference type="EMBL" id="JABBXH010000009">
    <property type="protein sequence ID" value="NMP33506.1"/>
    <property type="molecule type" value="Genomic_DNA"/>
</dbReference>
<accession>A0A7Y0LFH9</accession>
<evidence type="ECO:0000259" key="2">
    <source>
        <dbReference type="Pfam" id="PF01370"/>
    </source>
</evidence>
<dbReference type="Proteomes" id="UP000568664">
    <property type="component" value="Unassembled WGS sequence"/>
</dbReference>
<dbReference type="SUPFAM" id="SSF51735">
    <property type="entry name" value="NAD(P)-binding Rossmann-fold domains"/>
    <property type="match status" value="1"/>
</dbReference>
<proteinExistence type="inferred from homology"/>
<dbReference type="AlphaFoldDB" id="A0A7Y0LFH9"/>
<feature type="domain" description="DUF1731" evidence="3">
    <location>
        <begin position="252"/>
        <end position="298"/>
    </location>
</feature>
<dbReference type="CDD" id="cd05242">
    <property type="entry name" value="SDR_a8"/>
    <property type="match status" value="1"/>
</dbReference>
<dbReference type="InterPro" id="IPR013549">
    <property type="entry name" value="DUF1731"/>
</dbReference>
<dbReference type="Pfam" id="PF08338">
    <property type="entry name" value="DUF1731"/>
    <property type="match status" value="1"/>
</dbReference>
<dbReference type="PANTHER" id="PTHR11092:SF0">
    <property type="entry name" value="EPIMERASE FAMILY PROTEIN SDR39U1"/>
    <property type="match status" value="1"/>
</dbReference>
<evidence type="ECO:0000256" key="1">
    <source>
        <dbReference type="ARBA" id="ARBA00009353"/>
    </source>
</evidence>
<protein>
    <submittedName>
        <fullName evidence="4">TIGR01777 family protein</fullName>
    </submittedName>
</protein>
<comment type="similarity">
    <text evidence="1">Belongs to the NAD(P)-dependent epimerase/dehydratase family. SDR39U1 subfamily.</text>
</comment>
<reference evidence="4 5" key="1">
    <citation type="submission" date="2020-04" db="EMBL/GenBank/DDBJ databases">
        <title>Thalassotalea sp. M1531, isolated from the surface of marine red alga.</title>
        <authorList>
            <person name="Pang L."/>
            <person name="Lu D.-C."/>
        </authorList>
    </citation>
    <scope>NUCLEOTIDE SEQUENCE [LARGE SCALE GENOMIC DNA]</scope>
    <source>
        <strain evidence="4 5">M1531</strain>
    </source>
</reference>
<keyword evidence="5" id="KW-1185">Reference proteome</keyword>
<dbReference type="InterPro" id="IPR001509">
    <property type="entry name" value="Epimerase_deHydtase"/>
</dbReference>
<name>A0A7Y0LFH9_9GAMM</name>
<evidence type="ECO:0000313" key="5">
    <source>
        <dbReference type="Proteomes" id="UP000568664"/>
    </source>
</evidence>
<dbReference type="InterPro" id="IPR036291">
    <property type="entry name" value="NAD(P)-bd_dom_sf"/>
</dbReference>
<dbReference type="Gene3D" id="3.40.50.720">
    <property type="entry name" value="NAD(P)-binding Rossmann-like Domain"/>
    <property type="match status" value="1"/>
</dbReference>
<evidence type="ECO:0000259" key="3">
    <source>
        <dbReference type="Pfam" id="PF08338"/>
    </source>
</evidence>
<dbReference type="PANTHER" id="PTHR11092">
    <property type="entry name" value="SUGAR NUCLEOTIDE EPIMERASE RELATED"/>
    <property type="match status" value="1"/>
</dbReference>
<feature type="domain" description="NAD-dependent epimerase/dehydratase" evidence="2">
    <location>
        <begin position="8"/>
        <end position="217"/>
    </location>
</feature>
<gene>
    <name evidence="4" type="ORF">HII17_18315</name>
</gene>
<sequence>MNEKLHLLITGGTGFIGSNYIKRFQNKYQITVLTRQPDTANLPKSVALITSLNELENLDEFDAIINLQGEAIFGKRWSHQQKKELEDSRTFVTQTLSTLIQNSTNPPIVFISGSAIGFYGRQKNDKIVEEGSNEPFREFSHQLCKKWEKAALRAHKATRVCLLRTGIVLGINGGALSEMLPSFKLGLGAIIADGQQKMSWIHIDDVICAIDYIITHESLEGPINLTAPNPVSNEIFSKTLASALNKPCFIKLPEFVARIILGEACDLVCFGQHVIPKKLQEEGFEFYYPSIKEALSNLLTQ</sequence>
<comment type="caution">
    <text evidence="4">The sequence shown here is derived from an EMBL/GenBank/DDBJ whole genome shotgun (WGS) entry which is preliminary data.</text>
</comment>
<dbReference type="NCBIfam" id="TIGR01777">
    <property type="entry name" value="yfcH"/>
    <property type="match status" value="1"/>
</dbReference>
<evidence type="ECO:0000313" key="4">
    <source>
        <dbReference type="EMBL" id="NMP33506.1"/>
    </source>
</evidence>
<dbReference type="RefSeq" id="WP_169076821.1">
    <property type="nucleotide sequence ID" value="NZ_JABBXH010000009.1"/>
</dbReference>
<dbReference type="Pfam" id="PF01370">
    <property type="entry name" value="Epimerase"/>
    <property type="match status" value="1"/>
</dbReference>